<name>A0A0W0WYB8_9GAMM</name>
<dbReference type="GO" id="GO:0030638">
    <property type="term" value="P:polyketide metabolic process"/>
    <property type="evidence" value="ECO:0007669"/>
    <property type="project" value="InterPro"/>
</dbReference>
<sequence length="122" mass="14020">MKNKESAINFLNKVVEGKIDEAYEKYVNTKGMHHSMYFASGFPALKKAMKESHEKQPNKQFIIKHALEDGDMVAVHSHIIFNPKEPGMAVVHLFRFKNGRIIEFWDLGQEISTDSPNHDGMF</sequence>
<evidence type="ECO:0000313" key="2">
    <source>
        <dbReference type="Proteomes" id="UP000054858"/>
    </source>
</evidence>
<evidence type="ECO:0000313" key="1">
    <source>
        <dbReference type="EMBL" id="KTD37297.1"/>
    </source>
</evidence>
<accession>A0A0W0WYB8</accession>
<dbReference type="EMBL" id="LNYP01000031">
    <property type="protein sequence ID" value="KTD37297.1"/>
    <property type="molecule type" value="Genomic_DNA"/>
</dbReference>
<organism evidence="1 2">
    <name type="scientific">Legionella oakridgensis</name>
    <dbReference type="NCBI Taxonomy" id="29423"/>
    <lineage>
        <taxon>Bacteria</taxon>
        <taxon>Pseudomonadati</taxon>
        <taxon>Pseudomonadota</taxon>
        <taxon>Gammaproteobacteria</taxon>
        <taxon>Legionellales</taxon>
        <taxon>Legionellaceae</taxon>
        <taxon>Legionella</taxon>
    </lineage>
</organism>
<proteinExistence type="predicted"/>
<dbReference type="AlphaFoldDB" id="A0A0W0WYB8"/>
<dbReference type="PATRIC" id="fig|29423.5.peg.2556"/>
<protein>
    <submittedName>
        <fullName evidence="1">SnoaL-like domain protein</fullName>
    </submittedName>
</protein>
<comment type="caution">
    <text evidence="1">The sequence shown here is derived from an EMBL/GenBank/DDBJ whole genome shotgun (WGS) entry which is preliminary data.</text>
</comment>
<reference evidence="1 2" key="1">
    <citation type="submission" date="2015-11" db="EMBL/GenBank/DDBJ databases">
        <title>Genomic analysis of 38 Legionella species identifies large and diverse effector repertoires.</title>
        <authorList>
            <person name="Burstein D."/>
            <person name="Amaro F."/>
            <person name="Zusman T."/>
            <person name="Lifshitz Z."/>
            <person name="Cohen O."/>
            <person name="Gilbert J.A."/>
            <person name="Pupko T."/>
            <person name="Shuman H.A."/>
            <person name="Segal G."/>
        </authorList>
    </citation>
    <scope>NUCLEOTIDE SEQUENCE [LARGE SCALE GENOMIC DNA]</scope>
    <source>
        <strain evidence="1 2">Oak Ridge-10</strain>
    </source>
</reference>
<dbReference type="Proteomes" id="UP000054858">
    <property type="component" value="Unassembled WGS sequence"/>
</dbReference>
<gene>
    <name evidence="1" type="ORF">Loak_2433</name>
</gene>
<dbReference type="Pfam" id="PF07366">
    <property type="entry name" value="SnoaL"/>
    <property type="match status" value="1"/>
</dbReference>
<dbReference type="Gene3D" id="3.10.450.50">
    <property type="match status" value="1"/>
</dbReference>
<dbReference type="InterPro" id="IPR009959">
    <property type="entry name" value="Cyclase_SnoaL-like"/>
</dbReference>
<dbReference type="SUPFAM" id="SSF54427">
    <property type="entry name" value="NTF2-like"/>
    <property type="match status" value="1"/>
</dbReference>
<dbReference type="InterPro" id="IPR032710">
    <property type="entry name" value="NTF2-like_dom_sf"/>
</dbReference>
<dbReference type="RefSeq" id="WP_042238621.1">
    <property type="nucleotide sequence ID" value="NZ_LCUA01000028.1"/>
</dbReference>